<gene>
    <name evidence="9" type="ORF">SAMN05216333_1188</name>
</gene>
<dbReference type="SMART" id="SM00827">
    <property type="entry name" value="PKS_AT"/>
    <property type="match status" value="1"/>
</dbReference>
<dbReference type="InterPro" id="IPR014030">
    <property type="entry name" value="Ketoacyl_synth_N"/>
</dbReference>
<name>A0A1H8SCB4_9PROT</name>
<dbReference type="SUPFAM" id="SSF55048">
    <property type="entry name" value="Probable ACP-binding domain of malonyl-CoA ACP transacylase"/>
    <property type="match status" value="1"/>
</dbReference>
<evidence type="ECO:0000259" key="7">
    <source>
        <dbReference type="PROSITE" id="PS52004"/>
    </source>
</evidence>
<feature type="domain" description="Ketosynthase family 3 (KS3)" evidence="7">
    <location>
        <begin position="11"/>
        <end position="439"/>
    </location>
</feature>
<evidence type="ECO:0000259" key="6">
    <source>
        <dbReference type="PROSITE" id="PS50075"/>
    </source>
</evidence>
<dbReference type="SUPFAM" id="SSF51735">
    <property type="entry name" value="NAD(P)-binding Rossmann-fold domains"/>
    <property type="match status" value="2"/>
</dbReference>
<dbReference type="InterPro" id="IPR020806">
    <property type="entry name" value="PKS_PP-bd"/>
</dbReference>
<dbReference type="Gene3D" id="3.10.129.110">
    <property type="entry name" value="Polyketide synthase dehydratase"/>
    <property type="match status" value="1"/>
</dbReference>
<dbReference type="SUPFAM" id="SSF52151">
    <property type="entry name" value="FabD/lysophospholipase-like"/>
    <property type="match status" value="1"/>
</dbReference>
<dbReference type="RefSeq" id="WP_090320380.1">
    <property type="nucleotide sequence ID" value="NZ_FNOE01000019.1"/>
</dbReference>
<evidence type="ECO:0000313" key="9">
    <source>
        <dbReference type="EMBL" id="SEO76156.1"/>
    </source>
</evidence>
<feature type="active site" description="Proton acceptor; for dehydratase activity" evidence="5">
    <location>
        <position position="936"/>
    </location>
</feature>
<dbReference type="InterPro" id="IPR020807">
    <property type="entry name" value="PKS_DH"/>
</dbReference>
<evidence type="ECO:0000313" key="10">
    <source>
        <dbReference type="Proteomes" id="UP000198814"/>
    </source>
</evidence>
<dbReference type="FunFam" id="3.40.366.10:FF:000002">
    <property type="entry name" value="Probable polyketide synthase 2"/>
    <property type="match status" value="1"/>
</dbReference>
<feature type="region of interest" description="C-terminal hotdog fold" evidence="5">
    <location>
        <begin position="1042"/>
        <end position="1183"/>
    </location>
</feature>
<keyword evidence="2" id="KW-0597">Phosphoprotein</keyword>
<dbReference type="Pfam" id="PF16197">
    <property type="entry name" value="KAsynt_C_assoc"/>
    <property type="match status" value="1"/>
</dbReference>
<dbReference type="Pfam" id="PF00550">
    <property type="entry name" value="PP-binding"/>
    <property type="match status" value="1"/>
</dbReference>
<dbReference type="GO" id="GO:0005886">
    <property type="term" value="C:plasma membrane"/>
    <property type="evidence" value="ECO:0007669"/>
    <property type="project" value="TreeGrafter"/>
</dbReference>
<dbReference type="PROSITE" id="PS52019">
    <property type="entry name" value="PKS_MFAS_DH"/>
    <property type="match status" value="1"/>
</dbReference>
<dbReference type="STRING" id="42354.SAMN05216333_1188"/>
<dbReference type="SMART" id="SM00825">
    <property type="entry name" value="PKS_KS"/>
    <property type="match status" value="1"/>
</dbReference>
<dbReference type="InterPro" id="IPR057326">
    <property type="entry name" value="KR_dom"/>
</dbReference>
<dbReference type="Gene3D" id="1.10.1200.10">
    <property type="entry name" value="ACP-like"/>
    <property type="match status" value="1"/>
</dbReference>
<dbReference type="Gene3D" id="3.40.47.10">
    <property type="match status" value="1"/>
</dbReference>
<evidence type="ECO:0000256" key="2">
    <source>
        <dbReference type="ARBA" id="ARBA00022553"/>
    </source>
</evidence>
<dbReference type="InterPro" id="IPR013968">
    <property type="entry name" value="PKS_KR"/>
</dbReference>
<dbReference type="InterPro" id="IPR042104">
    <property type="entry name" value="PKS_dehydratase_sf"/>
</dbReference>
<dbReference type="InterPro" id="IPR001227">
    <property type="entry name" value="Ac_transferase_dom_sf"/>
</dbReference>
<dbReference type="Pfam" id="PF02801">
    <property type="entry name" value="Ketoacyl-synt_C"/>
    <property type="match status" value="1"/>
</dbReference>
<dbReference type="CDD" id="cd08955">
    <property type="entry name" value="KR_2_FAS_SDR_x"/>
    <property type="match status" value="1"/>
</dbReference>
<dbReference type="GO" id="GO:0071770">
    <property type="term" value="P:DIM/DIP cell wall layer assembly"/>
    <property type="evidence" value="ECO:0007669"/>
    <property type="project" value="TreeGrafter"/>
</dbReference>
<dbReference type="CDD" id="cd00833">
    <property type="entry name" value="PKS"/>
    <property type="match status" value="1"/>
</dbReference>
<dbReference type="SUPFAM" id="SSF47336">
    <property type="entry name" value="ACP-like"/>
    <property type="match status" value="1"/>
</dbReference>
<dbReference type="InterPro" id="IPR016036">
    <property type="entry name" value="Malonyl_transacylase_ACP-bd"/>
</dbReference>
<evidence type="ECO:0000256" key="3">
    <source>
        <dbReference type="ARBA" id="ARBA00022679"/>
    </source>
</evidence>
<dbReference type="Proteomes" id="UP000198814">
    <property type="component" value="Unassembled WGS sequence"/>
</dbReference>
<dbReference type="InterPro" id="IPR020841">
    <property type="entry name" value="PKS_Beta-ketoAc_synthase_dom"/>
</dbReference>
<dbReference type="InterPro" id="IPR049900">
    <property type="entry name" value="PKS_mFAS_DH"/>
</dbReference>
<dbReference type="PROSITE" id="PS50075">
    <property type="entry name" value="CARRIER"/>
    <property type="match status" value="1"/>
</dbReference>
<dbReference type="InterPro" id="IPR014031">
    <property type="entry name" value="Ketoacyl_synth_C"/>
</dbReference>
<feature type="active site" description="Proton donor; for dehydratase activity" evidence="5">
    <location>
        <position position="1103"/>
    </location>
</feature>
<dbReference type="InterPro" id="IPR014043">
    <property type="entry name" value="Acyl_transferase_dom"/>
</dbReference>
<dbReference type="Pfam" id="PF14765">
    <property type="entry name" value="PS-DH"/>
    <property type="match status" value="1"/>
</dbReference>
<comment type="function">
    <text evidence="4">Involved in production of the polyketide antibiotic thailandamide.</text>
</comment>
<dbReference type="Pfam" id="PF00698">
    <property type="entry name" value="Acyl_transf_1"/>
    <property type="match status" value="1"/>
</dbReference>
<dbReference type="SMART" id="SM00822">
    <property type="entry name" value="PKS_KR"/>
    <property type="match status" value="1"/>
</dbReference>
<keyword evidence="10" id="KW-1185">Reference proteome</keyword>
<protein>
    <submittedName>
        <fullName evidence="9">Acyl transferase domain-containing protein</fullName>
    </submittedName>
</protein>
<dbReference type="InterPro" id="IPR050091">
    <property type="entry name" value="PKS_NRPS_Biosynth_Enz"/>
</dbReference>
<dbReference type="SMART" id="SM00823">
    <property type="entry name" value="PKS_PP"/>
    <property type="match status" value="1"/>
</dbReference>
<dbReference type="Pfam" id="PF08659">
    <property type="entry name" value="KR"/>
    <property type="match status" value="1"/>
</dbReference>
<evidence type="ECO:0000259" key="8">
    <source>
        <dbReference type="PROSITE" id="PS52019"/>
    </source>
</evidence>
<dbReference type="InterPro" id="IPR049552">
    <property type="entry name" value="PKS_DH_N"/>
</dbReference>
<evidence type="ECO:0000256" key="5">
    <source>
        <dbReference type="PROSITE-ProRule" id="PRU01363"/>
    </source>
</evidence>
<reference evidence="10" key="1">
    <citation type="submission" date="2016-10" db="EMBL/GenBank/DDBJ databases">
        <authorList>
            <person name="Varghese N."/>
            <person name="Submissions S."/>
        </authorList>
    </citation>
    <scope>NUCLEOTIDE SEQUENCE [LARGE SCALE GENOMIC DNA]</scope>
    <source>
        <strain evidence="10">Nm76</strain>
    </source>
</reference>
<dbReference type="Gene3D" id="3.30.70.3290">
    <property type="match status" value="1"/>
</dbReference>
<dbReference type="Gene3D" id="3.40.50.720">
    <property type="entry name" value="NAD(P)-binding Rossmann-like Domain"/>
    <property type="match status" value="3"/>
</dbReference>
<dbReference type="EMBL" id="FODO01000018">
    <property type="protein sequence ID" value="SEO76156.1"/>
    <property type="molecule type" value="Genomic_DNA"/>
</dbReference>
<dbReference type="InterPro" id="IPR032821">
    <property type="entry name" value="PKS_assoc"/>
</dbReference>
<dbReference type="PANTHER" id="PTHR43775:SF37">
    <property type="entry name" value="SI:DKEY-61P9.11"/>
    <property type="match status" value="1"/>
</dbReference>
<organism evidence="9 10">
    <name type="scientific">Nitrosomonas oligotropha</name>
    <dbReference type="NCBI Taxonomy" id="42354"/>
    <lineage>
        <taxon>Bacteria</taxon>
        <taxon>Pseudomonadati</taxon>
        <taxon>Pseudomonadota</taxon>
        <taxon>Betaproteobacteria</taxon>
        <taxon>Nitrosomonadales</taxon>
        <taxon>Nitrosomonadaceae</taxon>
        <taxon>Nitrosomonas</taxon>
    </lineage>
</organism>
<sequence>MKRTLPKSTDMEPIALVGIGCRFPGGISDTKSFWELLVSKKDGIVEIPAERWNLQRFYDPEPNKPGKIYVRQGGFLQQRVDAFDALFFGIAPREAECMDPQQRLLLETSWEALEDAGIPPDSLAGSNTGVFIGAFTLDHQLTQMGSGNRDLIGAHTAIGSTMTILSNRISYVLDLRGPSMSVDTACSSSLVSAHLACQAIWNGECDLAMAGGVNIMTRPEYPVAMCKGGFLAKDGRSKSFDARADGYGRGEGSGVVVLKRLSAAIADGDNVYAVIRGTGVNQDGHTNGITVPNPESQAALIRNVCTRYNLDPKQVQYIEAHGTGTPVGDPLEAKALGSVIGLDRKPDERCLVGSIKANIGHTEAAAGVAGLIKASLCLSHRLVPPQANLETPNPDIPFESLGLRLPEKLEKLAPGVDRVLACINSFGYGGTNAHVILENAPKLTRTRKAKSVAGKQYVLPLSARSEEALKSLARSWFNRLSENTAESLEDLCYSAACRRSHHSLRVAFTGSSKRELCEQIELFIEQGNGEWLASGQALNKEQSQPVFVFTGMGPQWWAMGRELYQQEPVFRNEVDQCDAVFKKIAGWSILDEMLADEPVSRMSDTTIAQTSNFVIQTGLVALWRSLGVEPAAIVGHSVGEVTAAYVAGVLTLEEAIKVSYHRSQIQKKASGLGKMLAVGLGAEQCADLLKLTEGKVSIAAINSPTTVTLAGDAESLEAIATYLTTIGEFNRFLQVEVPYHSHYMEDLKPEVREKLADLKPALPALTLYSTVTGDLVTEVAYDAEYWCDNIREPVYFAKALESLLRDGYRVFLEVGPHPVLSTAIKECCRTQNIAPVTFASMKRGIPEKRTVQLALAGLYTAGCAIDWPRLFAANSRYVKIPSYPWQREVYWREEENSLTDRTGLPAHPLLDHRLSDPRPTWQYQLNHQYLPYLKDHQVDGLVVMPGAAYVEAGLALYAELFVSNSCTLANLQFHQALLLGSDQDPDPVVHVTYDPDTKEYAFFSREQKNHLDWQLHSLCQLADTPAAASPTESLAVISARCNDQVNISELYVSLKQRGLDYGPCFRTITELQRKGAEVLARIALHPDLEKDFAAYRLHPTLLDGCFQSLIACMDGDDHFYMPIAIRKLTFLQPVTTQLWCHGSLSEFSAEGIEGNLSLYDDQGRLCVQLEGLQCRALASQQEKQVDQVSRLAYVWDWQQQNLNLSNTPRKGTWLVFSSDNALSEQVCMALENDNVNRVIPVDTRYVYQQQNAVIQTLDDSQLARAKAVLQIAKQHDCVGIAYLWGLQAGAEPNDPVGIGQACVAMQIMQLLNEVFQQNSPRLYFVTQGVQAVKDTDAIKYLVQSPLVGFARVALNEFPGFHCSLIDLDESNAANQADQLRLELLTNSDEDDVAFRNRERYVHRLIHRDADSSSEEMSQQAAVTASKVEAFRLAWANEPVFTEIARSIALKADEVEIELDHIDLTGLSRESVQSEKLPAYFATGIIRKVGEAVTEWREGEQVAAVCKGMPASHSLVKKDQIFSLAQLAGIAKTGIVKVMSSVIPEYYSLSHVARVKPGEIVLIDADLGNGALCFHRVALWLGANPVLYSVNDERLRDLEALSEVAVFDARESGLAGILSAAFDVFAVRAWVHSHSSSHSVLKNIARQANAHEVIADQPQEVAGTAESIQHGGNAYVGALALALSAPLLFNKLLTELGTYIRKYPMDAAEVSSVSGEAMLEALRSVSQTDGLHSVVLSLENREKIPVQVTRKEPSFVDPAASYLITGGFGGFGLEVAYWLVKQGAKHLVLVGRRGVAGEAAQNAMKQLHGKGVNVLAAAADIADAQQVSRLLTQIDEAMPPLKGVFHGAAVLDDAPILDLTPQRIAAVMQAKALSAWHLHQLTQNHPLDFFVMCSSVSALIGNGRQANYAAANTFLDALSWHRQALGLPSTTINWGAINTGMAVDSEEVKKHLALMGMNTLPAKQALECWKFLHDKKVAQYGLMDVSWPRWQEFEPTGGQSLRFRHLANVVANAAAVTSLAKEISVLSPEEQQVRLEDLLNELVAKTLRLPRNKINTQASLSQMGIDSLMAAELQAEINQALGVRISTLELMRGQNLEHLARLLADKANLSAVPATTANHGGESSELIERLSEQDVTILLNQLLAEGETVNE</sequence>
<dbReference type="OrthoDB" id="9778690at2"/>
<dbReference type="Gene3D" id="3.40.366.10">
    <property type="entry name" value="Malonyl-Coenzyme A Acyl Carrier Protein, domain 2"/>
    <property type="match status" value="1"/>
</dbReference>
<dbReference type="GO" id="GO:0005737">
    <property type="term" value="C:cytoplasm"/>
    <property type="evidence" value="ECO:0007669"/>
    <property type="project" value="TreeGrafter"/>
</dbReference>
<evidence type="ECO:0000256" key="4">
    <source>
        <dbReference type="ARBA" id="ARBA00054155"/>
    </source>
</evidence>
<dbReference type="SUPFAM" id="SSF53901">
    <property type="entry name" value="Thiolase-like"/>
    <property type="match status" value="1"/>
</dbReference>
<dbReference type="GO" id="GO:0006633">
    <property type="term" value="P:fatty acid biosynthetic process"/>
    <property type="evidence" value="ECO:0007669"/>
    <property type="project" value="TreeGrafter"/>
</dbReference>
<keyword evidence="3 9" id="KW-0808">Transferase</keyword>
<dbReference type="Gene3D" id="3.90.180.10">
    <property type="entry name" value="Medium-chain alcohol dehydrogenases, catalytic domain"/>
    <property type="match status" value="1"/>
</dbReference>
<dbReference type="GO" id="GO:0004312">
    <property type="term" value="F:fatty acid synthase activity"/>
    <property type="evidence" value="ECO:0007669"/>
    <property type="project" value="TreeGrafter"/>
</dbReference>
<dbReference type="InterPro" id="IPR016035">
    <property type="entry name" value="Acyl_Trfase/lysoPLipase"/>
</dbReference>
<dbReference type="InterPro" id="IPR016039">
    <property type="entry name" value="Thiolase-like"/>
</dbReference>
<dbReference type="InterPro" id="IPR049551">
    <property type="entry name" value="PKS_DH_C"/>
</dbReference>
<dbReference type="InterPro" id="IPR036736">
    <property type="entry name" value="ACP-like_sf"/>
</dbReference>
<dbReference type="Pfam" id="PF00109">
    <property type="entry name" value="ketoacyl-synt"/>
    <property type="match status" value="1"/>
</dbReference>
<accession>A0A1H8SCB4</accession>
<dbReference type="SMART" id="SM00826">
    <property type="entry name" value="PKS_DH"/>
    <property type="match status" value="1"/>
</dbReference>
<dbReference type="InterPro" id="IPR036291">
    <property type="entry name" value="NAD(P)-bd_dom_sf"/>
</dbReference>
<feature type="domain" description="Carrier" evidence="6">
    <location>
        <begin position="2032"/>
        <end position="2106"/>
    </location>
</feature>
<feature type="domain" description="PKS/mFAS DH" evidence="8">
    <location>
        <begin position="907"/>
        <end position="1183"/>
    </location>
</feature>
<proteinExistence type="predicted"/>
<dbReference type="Pfam" id="PF21089">
    <property type="entry name" value="PKS_DH_N"/>
    <property type="match status" value="1"/>
</dbReference>
<keyword evidence="1" id="KW-0596">Phosphopantetheine</keyword>
<evidence type="ECO:0000256" key="1">
    <source>
        <dbReference type="ARBA" id="ARBA00022450"/>
    </source>
</evidence>
<feature type="region of interest" description="N-terminal hotdog fold" evidence="5">
    <location>
        <begin position="907"/>
        <end position="1028"/>
    </location>
</feature>
<dbReference type="GO" id="GO:0031177">
    <property type="term" value="F:phosphopantetheine binding"/>
    <property type="evidence" value="ECO:0007669"/>
    <property type="project" value="InterPro"/>
</dbReference>
<dbReference type="FunFam" id="3.40.47.10:FF:000019">
    <property type="entry name" value="Polyketide synthase type I"/>
    <property type="match status" value="1"/>
</dbReference>
<dbReference type="PROSITE" id="PS52004">
    <property type="entry name" value="KS3_2"/>
    <property type="match status" value="1"/>
</dbReference>
<dbReference type="PANTHER" id="PTHR43775">
    <property type="entry name" value="FATTY ACID SYNTHASE"/>
    <property type="match status" value="1"/>
</dbReference>
<dbReference type="InterPro" id="IPR009081">
    <property type="entry name" value="PP-bd_ACP"/>
</dbReference>